<reference evidence="1" key="1">
    <citation type="submission" date="2013-07" db="EMBL/GenBank/DDBJ databases">
        <authorList>
            <person name="McIlroy S."/>
        </authorList>
    </citation>
    <scope>NUCLEOTIDE SEQUENCE [LARGE SCALE GENOMIC DNA]</scope>
    <source>
        <strain evidence="1">Run_A_D11</strain>
    </source>
</reference>
<sequence>MGTGFFRRLACMDTLKQARGNEASSQKVSAFFAERPFPAHNNTVNAVFLSHSLGAGQTKETANVLSHWGFQEGVNNGGPGIGDVAQVIAAAADPDQAALGVLFSDLAKTASGPAVCAGRIVQVGERIAV</sequence>
<dbReference type="AlphaFoldDB" id="W6M2Q9"/>
<evidence type="ECO:0000313" key="1">
    <source>
        <dbReference type="EMBL" id="CDI01811.1"/>
    </source>
</evidence>
<dbReference type="Proteomes" id="UP000035760">
    <property type="component" value="Unassembled WGS sequence"/>
</dbReference>
<dbReference type="STRING" id="1400863.BN873_210032"/>
<gene>
    <name evidence="1" type="ORF">BN873_210032</name>
</gene>
<proteinExistence type="predicted"/>
<keyword evidence="2" id="KW-1185">Reference proteome</keyword>
<organism evidence="1 2">
    <name type="scientific">Candidatus Competibacter denitrificans Run_A_D11</name>
    <dbReference type="NCBI Taxonomy" id="1400863"/>
    <lineage>
        <taxon>Bacteria</taxon>
        <taxon>Pseudomonadati</taxon>
        <taxon>Pseudomonadota</taxon>
        <taxon>Gammaproteobacteria</taxon>
        <taxon>Candidatus Competibacteraceae</taxon>
        <taxon>Candidatus Competibacter</taxon>
    </lineage>
</organism>
<reference evidence="1" key="2">
    <citation type="submission" date="2014-03" db="EMBL/GenBank/DDBJ databases">
        <title>Candidatus Competibacter-lineage genomes retrieved from metagenomes reveal functional metabolic diversity.</title>
        <authorList>
            <person name="McIlroy S.J."/>
            <person name="Albertsen M."/>
            <person name="Andresen E.K."/>
            <person name="Saunders A.M."/>
            <person name="Kristiansen R."/>
            <person name="Stokholm-Bjerregaard M."/>
            <person name="Nielsen K.L."/>
            <person name="Nielsen P.H."/>
        </authorList>
    </citation>
    <scope>NUCLEOTIDE SEQUENCE</scope>
    <source>
        <strain evidence="1">Run_A_D11</strain>
    </source>
</reference>
<name>W6M2Q9_9GAMM</name>
<protein>
    <submittedName>
        <fullName evidence="1">Uncharacterized protein</fullName>
    </submittedName>
</protein>
<accession>W6M2Q9</accession>
<evidence type="ECO:0000313" key="2">
    <source>
        <dbReference type="Proteomes" id="UP000035760"/>
    </source>
</evidence>
<comment type="caution">
    <text evidence="1">The sequence shown here is derived from an EMBL/GenBank/DDBJ whole genome shotgun (WGS) entry which is preliminary data.</text>
</comment>
<dbReference type="EMBL" id="CBTJ020000027">
    <property type="protein sequence ID" value="CDI01811.1"/>
    <property type="molecule type" value="Genomic_DNA"/>
</dbReference>